<dbReference type="GO" id="GO:0016020">
    <property type="term" value="C:membrane"/>
    <property type="evidence" value="ECO:0007669"/>
    <property type="project" value="UniProtKB-SubCell"/>
</dbReference>
<dbReference type="InterPro" id="IPR013695">
    <property type="entry name" value="WAK"/>
</dbReference>
<dbReference type="EMBL" id="VOIH02000006">
    <property type="protein sequence ID" value="KAF3444148.1"/>
    <property type="molecule type" value="Genomic_DNA"/>
</dbReference>
<evidence type="ECO:0000259" key="9">
    <source>
        <dbReference type="Pfam" id="PF13947"/>
    </source>
</evidence>
<evidence type="ECO:0000313" key="11">
    <source>
        <dbReference type="Proteomes" id="UP000796880"/>
    </source>
</evidence>
<dbReference type="PANTHER" id="PTHR33491">
    <property type="entry name" value="OSJNBA0016N04.9 PROTEIN"/>
    <property type="match status" value="1"/>
</dbReference>
<evidence type="ECO:0000256" key="1">
    <source>
        <dbReference type="ARBA" id="ARBA00004479"/>
    </source>
</evidence>
<dbReference type="Pfam" id="PF13947">
    <property type="entry name" value="GUB_WAK_bind"/>
    <property type="match status" value="1"/>
</dbReference>
<feature type="domain" description="Wall-associated receptor kinase galacturonan-binding" evidence="9">
    <location>
        <begin position="32"/>
        <end position="88"/>
    </location>
</feature>
<evidence type="ECO:0000256" key="6">
    <source>
        <dbReference type="ARBA" id="ARBA00023180"/>
    </source>
</evidence>
<keyword evidence="4 7" id="KW-0732">Signal</keyword>
<evidence type="ECO:0000256" key="3">
    <source>
        <dbReference type="ARBA" id="ARBA00022679"/>
    </source>
</evidence>
<sequence>MVGLLIVGVVLLSWLMMSEAASGGTPIAKSGCQTQCGNVTIPYPFGIGAGCFLDKWFEIICTRENTTPFLSRTKLEVIDISLQGSVRVRNPITFWNCNKETKQSPSLEGSPFVFSQKNMFTAVGCGAFGLIMTSSYVSTNIAGCMSICGRAGTSSTSQSLKNHSCNGVNCCQTNIPLYLNAFNTSFYAVDAEKEKACKYAFLVDQEWFVSNLTSISAIEEMASVPVVLDWELYYTAIDVFGFNVDADGAIKEIPTLLKDAKMSHAVCWKHPWIVISTQWLVVAIQNYEEERLCGLFER</sequence>
<keyword evidence="2" id="KW-0418">Kinase</keyword>
<gene>
    <name evidence="10" type="ORF">FNV43_RR13838</name>
</gene>
<evidence type="ECO:0000256" key="4">
    <source>
        <dbReference type="ARBA" id="ARBA00022729"/>
    </source>
</evidence>
<evidence type="ECO:0000313" key="10">
    <source>
        <dbReference type="EMBL" id="KAF3444148.1"/>
    </source>
</evidence>
<evidence type="ECO:0000256" key="5">
    <source>
        <dbReference type="ARBA" id="ARBA00023157"/>
    </source>
</evidence>
<evidence type="ECO:0000256" key="7">
    <source>
        <dbReference type="SAM" id="SignalP"/>
    </source>
</evidence>
<dbReference type="AlphaFoldDB" id="A0A8K0H251"/>
<name>A0A8K0H251_9ROSA</name>
<comment type="subcellular location">
    <subcellularLocation>
        <location evidence="1">Membrane</location>
        <topology evidence="1">Single-pass type I membrane protein</topology>
    </subcellularLocation>
</comment>
<dbReference type="Proteomes" id="UP000796880">
    <property type="component" value="Unassembled WGS sequence"/>
</dbReference>
<feature type="signal peptide" evidence="7">
    <location>
        <begin position="1"/>
        <end position="20"/>
    </location>
</feature>
<keyword evidence="2" id="KW-0723">Serine/threonine-protein kinase</keyword>
<evidence type="ECO:0000259" key="8">
    <source>
        <dbReference type="Pfam" id="PF08488"/>
    </source>
</evidence>
<evidence type="ECO:0008006" key="12">
    <source>
        <dbReference type="Google" id="ProtNLM"/>
    </source>
</evidence>
<keyword evidence="6" id="KW-0325">Glycoprotein</keyword>
<keyword evidence="5" id="KW-1015">Disulfide bond</keyword>
<dbReference type="Pfam" id="PF08488">
    <property type="entry name" value="WAK"/>
    <property type="match status" value="1"/>
</dbReference>
<proteinExistence type="predicted"/>
<feature type="chain" id="PRO_5035420200" description="Wall-associated receptor kinase galacturonan-binding domain-containing protein" evidence="7">
    <location>
        <begin position="21"/>
        <end position="298"/>
    </location>
</feature>
<keyword evidence="3" id="KW-0808">Transferase</keyword>
<evidence type="ECO:0000256" key="2">
    <source>
        <dbReference type="ARBA" id="ARBA00022527"/>
    </source>
</evidence>
<reference evidence="10" key="1">
    <citation type="submission" date="2020-03" db="EMBL/GenBank/DDBJ databases">
        <title>A high-quality chromosome-level genome assembly of a woody plant with both climbing and erect habits, Rhamnella rubrinervis.</title>
        <authorList>
            <person name="Lu Z."/>
            <person name="Yang Y."/>
            <person name="Zhu X."/>
            <person name="Sun Y."/>
        </authorList>
    </citation>
    <scope>NUCLEOTIDE SEQUENCE</scope>
    <source>
        <strain evidence="10">BYM</strain>
        <tissue evidence="10">Leaf</tissue>
    </source>
</reference>
<keyword evidence="11" id="KW-1185">Reference proteome</keyword>
<feature type="domain" description="Wall-associated receptor kinase" evidence="8">
    <location>
        <begin position="162"/>
        <end position="232"/>
    </location>
</feature>
<dbReference type="GO" id="GO:0030247">
    <property type="term" value="F:polysaccharide binding"/>
    <property type="evidence" value="ECO:0007669"/>
    <property type="project" value="InterPro"/>
</dbReference>
<organism evidence="10 11">
    <name type="scientific">Rhamnella rubrinervis</name>
    <dbReference type="NCBI Taxonomy" id="2594499"/>
    <lineage>
        <taxon>Eukaryota</taxon>
        <taxon>Viridiplantae</taxon>
        <taxon>Streptophyta</taxon>
        <taxon>Embryophyta</taxon>
        <taxon>Tracheophyta</taxon>
        <taxon>Spermatophyta</taxon>
        <taxon>Magnoliopsida</taxon>
        <taxon>eudicotyledons</taxon>
        <taxon>Gunneridae</taxon>
        <taxon>Pentapetalae</taxon>
        <taxon>rosids</taxon>
        <taxon>fabids</taxon>
        <taxon>Rosales</taxon>
        <taxon>Rhamnaceae</taxon>
        <taxon>rhamnoid group</taxon>
        <taxon>Rhamneae</taxon>
        <taxon>Rhamnella</taxon>
    </lineage>
</organism>
<accession>A0A8K0H251</accession>
<protein>
    <recommendedName>
        <fullName evidence="12">Wall-associated receptor kinase galacturonan-binding domain-containing protein</fullName>
    </recommendedName>
</protein>
<dbReference type="GO" id="GO:0004674">
    <property type="term" value="F:protein serine/threonine kinase activity"/>
    <property type="evidence" value="ECO:0007669"/>
    <property type="project" value="UniProtKB-KW"/>
</dbReference>
<dbReference type="InterPro" id="IPR025287">
    <property type="entry name" value="WAK_GUB"/>
</dbReference>
<dbReference type="OrthoDB" id="1193601at2759"/>
<comment type="caution">
    <text evidence="10">The sequence shown here is derived from an EMBL/GenBank/DDBJ whole genome shotgun (WGS) entry which is preliminary data.</text>
</comment>